<evidence type="ECO:0000313" key="5">
    <source>
        <dbReference type="Proteomes" id="UP000544331"/>
    </source>
</evidence>
<sequence>MNTSVDPTSPARHTTVGSPPRPSPRQPAREEHAPWRTLYLDGLRGFASLLVYIHHHVLWAHDSDYSTIERSFGYKQRYHFITLPLIRIIFNGGHFGTAIFFVLSGYVLSIKSLEFHNSSMQAPSRTVTKKCQLIDHIRSAIARRWFRLYLPLFFTTFAQMLVTVTQI</sequence>
<dbReference type="Pfam" id="PF01757">
    <property type="entry name" value="Acyl_transf_3"/>
    <property type="match status" value="1"/>
</dbReference>
<proteinExistence type="predicted"/>
<reference evidence="4 5" key="1">
    <citation type="submission" date="2020-05" db="EMBL/GenBank/DDBJ databases">
        <title>Identification and distribution of gene clusters putatively required for synthesis of sphingolipid metabolism inhibitors in phylogenetically diverse species of the filamentous fungus Fusarium.</title>
        <authorList>
            <person name="Kim H.-S."/>
            <person name="Busman M."/>
            <person name="Brown D.W."/>
            <person name="Divon H."/>
            <person name="Uhlig S."/>
            <person name="Proctor R.H."/>
        </authorList>
    </citation>
    <scope>NUCLEOTIDE SEQUENCE [LARGE SCALE GENOMIC DNA]</scope>
    <source>
        <strain evidence="4 5">NRRL 66235</strain>
    </source>
</reference>
<gene>
    <name evidence="4" type="ORF">FMUND_10996</name>
</gene>
<protein>
    <submittedName>
        <fullName evidence="4">Acyltransferase</fullName>
    </submittedName>
</protein>
<name>A0A8H5Y8L5_9HYPO</name>
<evidence type="ECO:0000259" key="3">
    <source>
        <dbReference type="Pfam" id="PF01757"/>
    </source>
</evidence>
<accession>A0A8H5Y8L5</accession>
<dbReference type="Proteomes" id="UP000544331">
    <property type="component" value="Unassembled WGS sequence"/>
</dbReference>
<feature type="region of interest" description="Disordered" evidence="1">
    <location>
        <begin position="1"/>
        <end position="30"/>
    </location>
</feature>
<comment type="caution">
    <text evidence="4">The sequence shown here is derived from an EMBL/GenBank/DDBJ whole genome shotgun (WGS) entry which is preliminary data.</text>
</comment>
<keyword evidence="2" id="KW-1133">Transmembrane helix</keyword>
<evidence type="ECO:0000313" key="4">
    <source>
        <dbReference type="EMBL" id="KAF5707647.1"/>
    </source>
</evidence>
<feature type="domain" description="Acyltransferase 3" evidence="3">
    <location>
        <begin position="39"/>
        <end position="163"/>
    </location>
</feature>
<organism evidence="4 5">
    <name type="scientific">Fusarium mundagurra</name>
    <dbReference type="NCBI Taxonomy" id="1567541"/>
    <lineage>
        <taxon>Eukaryota</taxon>
        <taxon>Fungi</taxon>
        <taxon>Dikarya</taxon>
        <taxon>Ascomycota</taxon>
        <taxon>Pezizomycotina</taxon>
        <taxon>Sordariomycetes</taxon>
        <taxon>Hypocreomycetidae</taxon>
        <taxon>Hypocreales</taxon>
        <taxon>Nectriaceae</taxon>
        <taxon>Fusarium</taxon>
        <taxon>Fusarium fujikuroi species complex</taxon>
    </lineage>
</organism>
<keyword evidence="4" id="KW-0808">Transferase</keyword>
<evidence type="ECO:0000256" key="2">
    <source>
        <dbReference type="SAM" id="Phobius"/>
    </source>
</evidence>
<dbReference type="InterPro" id="IPR002656">
    <property type="entry name" value="Acyl_transf_3_dom"/>
</dbReference>
<dbReference type="AlphaFoldDB" id="A0A8H5Y8L5"/>
<keyword evidence="2" id="KW-0812">Transmembrane</keyword>
<dbReference type="InterPro" id="IPR050879">
    <property type="entry name" value="Acyltransferase_3"/>
</dbReference>
<feature type="compositionally biased region" description="Polar residues" evidence="1">
    <location>
        <begin position="1"/>
        <end position="17"/>
    </location>
</feature>
<dbReference type="PANTHER" id="PTHR23028">
    <property type="entry name" value="ACETYLTRANSFERASE"/>
    <property type="match status" value="1"/>
</dbReference>
<evidence type="ECO:0000256" key="1">
    <source>
        <dbReference type="SAM" id="MobiDB-lite"/>
    </source>
</evidence>
<feature type="transmembrane region" description="Helical" evidence="2">
    <location>
        <begin position="88"/>
        <end position="110"/>
    </location>
</feature>
<keyword evidence="2" id="KW-0472">Membrane</keyword>
<keyword evidence="4" id="KW-0012">Acyltransferase</keyword>
<dbReference type="EMBL" id="JAAOAN010000414">
    <property type="protein sequence ID" value="KAF5707647.1"/>
    <property type="molecule type" value="Genomic_DNA"/>
</dbReference>
<dbReference type="OrthoDB" id="5819582at2759"/>
<dbReference type="PANTHER" id="PTHR23028:SF125">
    <property type="entry name" value="ACYLTRANSFERASE"/>
    <property type="match status" value="1"/>
</dbReference>
<keyword evidence="5" id="KW-1185">Reference proteome</keyword>
<dbReference type="GO" id="GO:0016747">
    <property type="term" value="F:acyltransferase activity, transferring groups other than amino-acyl groups"/>
    <property type="evidence" value="ECO:0007669"/>
    <property type="project" value="InterPro"/>
</dbReference>
<feature type="transmembrane region" description="Helical" evidence="2">
    <location>
        <begin position="148"/>
        <end position="165"/>
    </location>
</feature>